<reference evidence="3" key="1">
    <citation type="journal article" date="2023" name="Proc. Natl. Acad. Sci. U.S.A.">
        <title>Genomic and structural basis for evolution of tropane alkaloid biosynthesis.</title>
        <authorList>
            <person name="Wanga Y.-J."/>
            <person name="Taina T."/>
            <person name="Yua J.-Y."/>
            <person name="Lia J."/>
            <person name="Xua B."/>
            <person name="Chenc J."/>
            <person name="D'Auriad J.C."/>
            <person name="Huanga J.-P."/>
            <person name="Huanga S.-X."/>
        </authorList>
    </citation>
    <scope>NUCLEOTIDE SEQUENCE [LARGE SCALE GENOMIC DNA]</scope>
    <source>
        <strain evidence="3">cv. KIB-2019</strain>
    </source>
</reference>
<organism evidence="2 3">
    <name type="scientific">Anisodus acutangulus</name>
    <dbReference type="NCBI Taxonomy" id="402998"/>
    <lineage>
        <taxon>Eukaryota</taxon>
        <taxon>Viridiplantae</taxon>
        <taxon>Streptophyta</taxon>
        <taxon>Embryophyta</taxon>
        <taxon>Tracheophyta</taxon>
        <taxon>Spermatophyta</taxon>
        <taxon>Magnoliopsida</taxon>
        <taxon>eudicotyledons</taxon>
        <taxon>Gunneridae</taxon>
        <taxon>Pentapetalae</taxon>
        <taxon>asterids</taxon>
        <taxon>lamiids</taxon>
        <taxon>Solanales</taxon>
        <taxon>Solanaceae</taxon>
        <taxon>Solanoideae</taxon>
        <taxon>Hyoscyameae</taxon>
        <taxon>Anisodus</taxon>
    </lineage>
</organism>
<dbReference type="Proteomes" id="UP001152561">
    <property type="component" value="Unassembled WGS sequence"/>
</dbReference>
<protein>
    <submittedName>
        <fullName evidence="2">Uncharacterized protein</fullName>
    </submittedName>
</protein>
<keyword evidence="3" id="KW-1185">Reference proteome</keyword>
<accession>A0A9Q1RSN9</accession>
<feature type="region of interest" description="Disordered" evidence="1">
    <location>
        <begin position="1"/>
        <end position="31"/>
    </location>
</feature>
<gene>
    <name evidence="2" type="ORF">K7X08_038123</name>
</gene>
<feature type="compositionally biased region" description="Basic and acidic residues" evidence="1">
    <location>
        <begin position="8"/>
        <end position="19"/>
    </location>
</feature>
<dbReference type="EMBL" id="JAJAGQ010000002">
    <property type="protein sequence ID" value="KAJ8571151.1"/>
    <property type="molecule type" value="Genomic_DNA"/>
</dbReference>
<name>A0A9Q1RSN9_9SOLA</name>
<evidence type="ECO:0000313" key="2">
    <source>
        <dbReference type="EMBL" id="KAJ8571151.1"/>
    </source>
</evidence>
<sequence>MNKGKSQQSKEGKDKENIKKSSNASEQNKVANNKAVSTNKFDVLSIVNEEGGKGVSNINIEVIVDKEFIIDGIYTSSKEDYIILSTENSITEEAKIGDGVEVNTVAYITVSPIEEALRTDYYPHSNGDGEVVQIPSITKALVMKEIIHDMFVLKKSSPNKELHYLVSHDMNRLDTGSKEDVVHKGNCPSLDMKLSEEEDVRQHLSDFSKEADITS</sequence>
<evidence type="ECO:0000313" key="3">
    <source>
        <dbReference type="Proteomes" id="UP001152561"/>
    </source>
</evidence>
<dbReference type="AlphaFoldDB" id="A0A9Q1RSN9"/>
<comment type="caution">
    <text evidence="2">The sequence shown here is derived from an EMBL/GenBank/DDBJ whole genome shotgun (WGS) entry which is preliminary data.</text>
</comment>
<evidence type="ECO:0000256" key="1">
    <source>
        <dbReference type="SAM" id="MobiDB-lite"/>
    </source>
</evidence>
<feature type="compositionally biased region" description="Polar residues" evidence="1">
    <location>
        <begin position="20"/>
        <end position="31"/>
    </location>
</feature>
<proteinExistence type="predicted"/>